<dbReference type="Gene3D" id="2.60.40.60">
    <property type="entry name" value="Cadherins"/>
    <property type="match status" value="1"/>
</dbReference>
<dbReference type="Gene3D" id="2.60.40.10">
    <property type="entry name" value="Immunoglobulins"/>
    <property type="match status" value="7"/>
</dbReference>
<dbReference type="PANTHER" id="PTHR23303">
    <property type="entry name" value="CARBOXYPEPTIDASE REGULATORY REGION-CONTAINING"/>
    <property type="match status" value="1"/>
</dbReference>
<evidence type="ECO:0000256" key="1">
    <source>
        <dbReference type="ARBA" id="ARBA00004613"/>
    </source>
</evidence>
<dbReference type="GO" id="GO:0016020">
    <property type="term" value="C:membrane"/>
    <property type="evidence" value="ECO:0007669"/>
    <property type="project" value="InterPro"/>
</dbReference>
<dbReference type="GO" id="GO:0007156">
    <property type="term" value="P:homophilic cell adhesion via plasma membrane adhesion molecules"/>
    <property type="evidence" value="ECO:0007669"/>
    <property type="project" value="InterPro"/>
</dbReference>
<dbReference type="SUPFAM" id="SSF117074">
    <property type="entry name" value="Hypothetical protein PA1324"/>
    <property type="match status" value="7"/>
</dbReference>
<evidence type="ECO:0000256" key="2">
    <source>
        <dbReference type="ARBA" id="ARBA00022525"/>
    </source>
</evidence>
<dbReference type="GO" id="GO:0005576">
    <property type="term" value="C:extracellular region"/>
    <property type="evidence" value="ECO:0007669"/>
    <property type="project" value="UniProtKB-SubCell"/>
</dbReference>
<evidence type="ECO:0000256" key="3">
    <source>
        <dbReference type="ARBA" id="ARBA00022729"/>
    </source>
</evidence>
<accession>A0A2M8W653</accession>
<proteinExistence type="predicted"/>
<gene>
    <name evidence="5" type="ORF">BC777_2741</name>
</gene>
<dbReference type="Pfam" id="PF00028">
    <property type="entry name" value="Cadherin"/>
    <property type="match status" value="1"/>
</dbReference>
<dbReference type="PROSITE" id="PS50268">
    <property type="entry name" value="CADHERIN_2"/>
    <property type="match status" value="1"/>
</dbReference>
<dbReference type="Gene3D" id="2.60.120.260">
    <property type="entry name" value="Galactose-binding domain-like"/>
    <property type="match status" value="1"/>
</dbReference>
<dbReference type="InterPro" id="IPR015919">
    <property type="entry name" value="Cadherin-like_sf"/>
</dbReference>
<feature type="domain" description="Cadherin" evidence="4">
    <location>
        <begin position="163"/>
        <end position="267"/>
    </location>
</feature>
<dbReference type="OrthoDB" id="9773411at2"/>
<protein>
    <submittedName>
        <fullName evidence="5">Cadherin domain-containing protein</fullName>
    </submittedName>
</protein>
<sequence length="1718" mass="176171">MTYQNYTWTAFSEKQILEQSGCNSSVSIGDVFVAPEQAEFTLQVTDNDDKLSGDCRDEATDSSQKAFVNGHAIDGKDMYVEKIYVLRGSDGNYYHLAEIEIEDYKAPGNGDDFFSFVGDVPPAGVTLKVKKAHDVSGDGIPYADFMSIPTADSENTAPTFDNLPDNGVVRVDENTTDVIDINTIDADGDTVTYSIVPGDDSASFEIDPDTGELSFVAAPDFEKPGDVIGRDNTYDVTIRADDGQGGVTEKTLWVKVRDVADCDAPKCIVIEAENMHLSGFKAVHGDKASDGGLVKLAHAGGTGEISTTFGGEAGIYDLSLFVQDESDGQSEITIKVNGEEVAKVTLDADTDGGGNNNGRFSEITLSDVTLNPGDVVAIQATGDGGEFVRIDKIELCQNGTVCPDGFTLLDFEGFDAGTVVDNQFAGVTITAQRDRNNTDENDAMLFDSANPTGGDNDLAYDNQGNLLIVSEDNDSSDPDDAVGGVITFDFDAPSDLHDIKIFDIEEPGGTITLTFASGEVRVIDIPAAGDNSEQTIALDAADVTQMEIALVGSGAIDDLCWAPGITDPGTATLGGRVFMDADGNDVDDTEMGVADVTVTLLDADGETVATTTTGADGSYLFEDLAAGDYTVVFPTDVDGKLLVGQDVGGDDTVDSDADQTTGATAPVSVGIGDDIRDVDAGVADPGTATLGGVFFVDADQDDVESADDTAVSGATVQLVLAGVVVATTTTGADGSYLFEDLDAGEYSVIFTNPGDQVFVAPNAGADDTIDSDAVDNGDGTATTGPITVAIGDDIRDVDAGITDPDTGAISGVLFVDEDGSDTQSAGDTPVAGVTVTLLQDGVPVATTTTGPDGSYLFDELAPGDDYSVVFDNPGDEVFVTQDAGGDDTVDSDVDATGTTGAITVTAGETTPNVDAGITDPGTATLGGRVFMDADGNDVDDTEMGVADVTVTLLDADGETVATTTTGADGSYLFEDLAAGDYTVVFPTDVDGKLLVGQDVGGDDTVDSDADQTTGATAPVSVGIGDDIRDVDAGVADPGTATLGGVFFVDADQDDVESADDTAVSGATVQLVLAGVVVATTTTGADGSYLFEDLDAGEYSVIFTNPGDQVFVAPNAGADDTIDSDAVDNGDGTATTGPITVAIGDDIRDVDAGITDPDTGAISGVLFVDEDGSDTQSAGDTPVAGVTVTLLQDGVPVATTTTGPDGSYLFDELAPGDDYSVVFDNPGDEVFVTQDAGGDDTVDSDVDATGTTGAITVTAGETTPNVDAGITDPGTASIGDTVFIDANGNGAFDDGEETLAGVAVSLLDDAGNEIAATTTDADGQYLFDDLDAGTYSVLFDEVDGFDFTTTDAGGDDTVDSDADQTTGQTGDIVLDIGEADLSVDAGFVAENVAPVAVDDAGTTCALKTTTIDVLANDTDADGDVLTVATVNGVTLATGESTTLDSGAVVTLNESGTLDYDSTNAVIDGVAAADMLVGTTYEDSFTYTISDGQGGTDDGQATVTVNGELNTVDTIADTLPTEAVVVQGGFAVGAGYSSTIDGTGDSRLDGLFIESAYCIERQEDFVADIDVTMNLAAGTESAIDADAFSNNLVENLDAINWLLNQNFTEQSNGDTSGATAGRNYTEAEIQHAIWGLTDGNSQMNLDTFIGGQYNGTQENVDELLELALANGEGFEAGEGDLLTLILDPTEVQVGVAEADDYDQAFIVTVSFDDFMQDSIC</sequence>
<comment type="subcellular location">
    <subcellularLocation>
        <location evidence="1">Secreted</location>
    </subcellularLocation>
</comment>
<dbReference type="InterPro" id="IPR033764">
    <property type="entry name" value="Sdr_B"/>
</dbReference>
<keyword evidence="6" id="KW-1185">Reference proteome</keyword>
<dbReference type="InterPro" id="IPR013783">
    <property type="entry name" value="Ig-like_fold"/>
</dbReference>
<keyword evidence="2" id="KW-0964">Secreted</keyword>
<dbReference type="RefSeq" id="WP_100368661.1">
    <property type="nucleotide sequence ID" value="NZ_PGTY01000002.1"/>
</dbReference>
<evidence type="ECO:0000313" key="6">
    <source>
        <dbReference type="Proteomes" id="UP000228531"/>
    </source>
</evidence>
<name>A0A2M8W653_9RHOB</name>
<evidence type="ECO:0000259" key="4">
    <source>
        <dbReference type="PROSITE" id="PS50268"/>
    </source>
</evidence>
<organism evidence="5 6">
    <name type="scientific">Yoonia maricola</name>
    <dbReference type="NCBI Taxonomy" id="420999"/>
    <lineage>
        <taxon>Bacteria</taxon>
        <taxon>Pseudomonadati</taxon>
        <taxon>Pseudomonadota</taxon>
        <taxon>Alphaproteobacteria</taxon>
        <taxon>Rhodobacterales</taxon>
        <taxon>Paracoccaceae</taxon>
        <taxon>Yoonia</taxon>
    </lineage>
</organism>
<keyword evidence="3" id="KW-0732">Signal</keyword>
<dbReference type="InterPro" id="IPR002126">
    <property type="entry name" value="Cadherin-like_dom"/>
</dbReference>
<dbReference type="GO" id="GO:0005509">
    <property type="term" value="F:calcium ion binding"/>
    <property type="evidence" value="ECO:0007669"/>
    <property type="project" value="InterPro"/>
</dbReference>
<comment type="caution">
    <text evidence="5">The sequence shown here is derived from an EMBL/GenBank/DDBJ whole genome shotgun (WGS) entry which is preliminary data.</text>
</comment>
<dbReference type="CDD" id="cd11304">
    <property type="entry name" value="Cadherin_repeat"/>
    <property type="match status" value="1"/>
</dbReference>
<dbReference type="PANTHER" id="PTHR23303:SF15">
    <property type="entry name" value="COLOSSIN-A"/>
    <property type="match status" value="1"/>
</dbReference>
<reference evidence="5 6" key="1">
    <citation type="submission" date="2017-11" db="EMBL/GenBank/DDBJ databases">
        <title>Genomic Encyclopedia of Archaeal and Bacterial Type Strains, Phase II (KMG-II): From Individual Species to Whole Genera.</title>
        <authorList>
            <person name="Goeker M."/>
        </authorList>
    </citation>
    <scope>NUCLEOTIDE SEQUENCE [LARGE SCALE GENOMIC DNA]</scope>
    <source>
        <strain evidence="5 6">DSM 29128</strain>
    </source>
</reference>
<dbReference type="Proteomes" id="UP000228531">
    <property type="component" value="Unassembled WGS sequence"/>
</dbReference>
<dbReference type="Pfam" id="PF17963">
    <property type="entry name" value="Big_9"/>
    <property type="match status" value="1"/>
</dbReference>
<dbReference type="Pfam" id="PF17210">
    <property type="entry name" value="SdrD_B"/>
    <property type="match status" value="7"/>
</dbReference>
<dbReference type="SUPFAM" id="SSF49313">
    <property type="entry name" value="Cadherin-like"/>
    <property type="match status" value="1"/>
</dbReference>
<dbReference type="EMBL" id="PGTY01000002">
    <property type="protein sequence ID" value="PJI86372.1"/>
    <property type="molecule type" value="Genomic_DNA"/>
</dbReference>
<dbReference type="SMART" id="SM00112">
    <property type="entry name" value="CA"/>
    <property type="match status" value="1"/>
</dbReference>
<dbReference type="InterPro" id="IPR051417">
    <property type="entry name" value="SDr/BOS_complex"/>
</dbReference>
<evidence type="ECO:0000313" key="5">
    <source>
        <dbReference type="EMBL" id="PJI86372.1"/>
    </source>
</evidence>